<dbReference type="NCBIfam" id="TIGR03543">
    <property type="entry name" value="divI1A_rptt_fam"/>
    <property type="match status" value="1"/>
</dbReference>
<dbReference type="Proteomes" id="UP000521748">
    <property type="component" value="Unassembled WGS sequence"/>
</dbReference>
<gene>
    <name evidence="1" type="ORF">FHU41_002920</name>
</gene>
<dbReference type="EMBL" id="JACBYQ010000002">
    <property type="protein sequence ID" value="NYE96670.1"/>
    <property type="molecule type" value="Genomic_DNA"/>
</dbReference>
<dbReference type="RefSeq" id="WP_179390296.1">
    <property type="nucleotide sequence ID" value="NZ_JACBYQ010000002.1"/>
</dbReference>
<dbReference type="AlphaFoldDB" id="A0A7Y9LW18"/>
<evidence type="ECO:0000313" key="1">
    <source>
        <dbReference type="EMBL" id="NYE96670.1"/>
    </source>
</evidence>
<protein>
    <submittedName>
        <fullName evidence="1">DivIVA domain-containing protein</fullName>
    </submittedName>
</protein>
<organism evidence="1 2">
    <name type="scientific">Psychromicrobium silvestre</name>
    <dbReference type="NCBI Taxonomy" id="1645614"/>
    <lineage>
        <taxon>Bacteria</taxon>
        <taxon>Bacillati</taxon>
        <taxon>Actinomycetota</taxon>
        <taxon>Actinomycetes</taxon>
        <taxon>Micrococcales</taxon>
        <taxon>Micrococcaceae</taxon>
        <taxon>Psychromicrobium</taxon>
    </lineage>
</organism>
<dbReference type="InterPro" id="IPR019932">
    <property type="entry name" value="CHP03543"/>
</dbReference>
<evidence type="ECO:0000313" key="2">
    <source>
        <dbReference type="Proteomes" id="UP000521748"/>
    </source>
</evidence>
<dbReference type="Gene3D" id="6.10.250.660">
    <property type="match status" value="1"/>
</dbReference>
<keyword evidence="2" id="KW-1185">Reference proteome</keyword>
<name>A0A7Y9LW18_9MICC</name>
<reference evidence="1 2" key="1">
    <citation type="submission" date="2020-07" db="EMBL/GenBank/DDBJ databases">
        <title>Sequencing the genomes of 1000 actinobacteria strains.</title>
        <authorList>
            <person name="Klenk H.-P."/>
        </authorList>
    </citation>
    <scope>NUCLEOTIDE SEQUENCE [LARGE SCALE GENOMIC DNA]</scope>
    <source>
        <strain evidence="1 2">DSM 102047</strain>
    </source>
</reference>
<comment type="caution">
    <text evidence="1">The sequence shown here is derived from an EMBL/GenBank/DDBJ whole genome shotgun (WGS) entry which is preliminary data.</text>
</comment>
<proteinExistence type="predicted"/>
<dbReference type="NCBIfam" id="TIGR03544">
    <property type="entry name" value="DivI1A_domain"/>
    <property type="match status" value="2"/>
</dbReference>
<sequence length="194" mass="22040">MTETLPDKAAASPFARVDRKNYGYNPKQVDQFLAKAREIYTSEQDGEKALSSRDVREMTFDAVHGGYEPQAVDAALDRLEDVFAQRERDALITSKGEDAWLAQIGRLSGVLRARLHRAEGERFRRPRRNVRSYRIADVDLLCGQLIEYFEQDKPLSVDVPRRAVFGAANGKEGYEEQQVDAFLDRVIELMASID</sequence>
<dbReference type="InterPro" id="IPR019933">
    <property type="entry name" value="DivIVA_domain"/>
</dbReference>
<accession>A0A7Y9LW18</accession>